<dbReference type="PANTHER" id="PTHR43881">
    <property type="entry name" value="GAMMA-GLUTAMYLTRANSPEPTIDASE (AFU_ORTHOLOGUE AFUA_4G13580)"/>
    <property type="match status" value="1"/>
</dbReference>
<dbReference type="GO" id="GO:0016740">
    <property type="term" value="F:transferase activity"/>
    <property type="evidence" value="ECO:0007669"/>
    <property type="project" value="UniProtKB-KW"/>
</dbReference>
<dbReference type="InterPro" id="IPR029055">
    <property type="entry name" value="Ntn_hydrolases_N"/>
</dbReference>
<dbReference type="STRING" id="626940.BHW43_05510"/>
<gene>
    <name evidence="1" type="ORF">BHW43_05510</name>
</gene>
<dbReference type="RefSeq" id="WP_303679810.1">
    <property type="nucleotide sequence ID" value="NZ_MNTG01000028.1"/>
</dbReference>
<proteinExistence type="predicted"/>
<dbReference type="PANTHER" id="PTHR43881:SF1">
    <property type="entry name" value="GAMMA-GLUTAMYLTRANSPEPTIDASE (AFU_ORTHOLOGUE AFUA_4G13580)"/>
    <property type="match status" value="1"/>
</dbReference>
<dbReference type="SUPFAM" id="SSF56235">
    <property type="entry name" value="N-terminal nucleophile aminohydrolases (Ntn hydrolases)"/>
    <property type="match status" value="1"/>
</dbReference>
<name>A0A1Q6R5M0_9FIRM</name>
<dbReference type="Gene3D" id="1.10.246.230">
    <property type="match status" value="1"/>
</dbReference>
<evidence type="ECO:0000313" key="2">
    <source>
        <dbReference type="Proteomes" id="UP000186777"/>
    </source>
</evidence>
<dbReference type="PRINTS" id="PR01210">
    <property type="entry name" value="GGTRANSPTASE"/>
</dbReference>
<sequence length="535" mass="59336">MKFDAQNYQYASKRSVVYAKNGMVCVGNPTAASAGLQTLLKGGNAIDAAITVATCQPVVEPTGNGLGSDCFALIWYKGKLYGINGSGPAPMAASIAALKERGFDKIPPYGVEPINVPGAVGAWMEIHKKFGKLPIKTVMEPSINYAENGYPVSPNMSRLWEEADGFYTKYKDRPEFKGWFDTFEPNGHWLQPGEVFKNPDMAKSLRLIAETYGDAFYKGELADNIDAFMQEHNGFLRKSDLEAYKPEWVEPLSVNYRGYDIWELPPNGHGITVLMALNILKGYNFTERDTVETMHKQIEAMKLSFVDTKEYVAEPSYMKVTAEQLLSECYAADRRALINDEALEPVVGDPRYSSTVYFCTADAEGNMVSMIQSNYRGFGSGIVVPGTSISFNDRAENFSFDENHPNALQGGKRPYHTIIPAFMTKDGQAVSAFGIMGGFMQPQAHVQVAMNMIDFGLNPQQALDAPRWQWIGGKTVEVEQDTPNHIIRQLQRMGHNVVVQPDPYHMGRGQIIIRDEDGVLCGATEKRTDGQIACF</sequence>
<reference evidence="1 2" key="1">
    <citation type="journal article" date="2016" name="Nat. Biotechnol.">
        <title>Measurement of bacterial replication rates in microbial communities.</title>
        <authorList>
            <person name="Brown C.T."/>
            <person name="Olm M.R."/>
            <person name="Thomas B.C."/>
            <person name="Banfield J.F."/>
        </authorList>
    </citation>
    <scope>NUCLEOTIDE SEQUENCE [LARGE SCALE GENOMIC DNA]</scope>
    <source>
        <strain evidence="1">46_33</strain>
    </source>
</reference>
<dbReference type="Pfam" id="PF01019">
    <property type="entry name" value="G_glu_transpept"/>
    <property type="match status" value="1"/>
</dbReference>
<organism evidence="1 2">
    <name type="scientific">Phascolarctobacterium succinatutens</name>
    <dbReference type="NCBI Taxonomy" id="626940"/>
    <lineage>
        <taxon>Bacteria</taxon>
        <taxon>Bacillati</taxon>
        <taxon>Bacillota</taxon>
        <taxon>Negativicutes</taxon>
        <taxon>Acidaminococcales</taxon>
        <taxon>Acidaminococcaceae</taxon>
        <taxon>Phascolarctobacterium</taxon>
    </lineage>
</organism>
<evidence type="ECO:0000313" key="1">
    <source>
        <dbReference type="EMBL" id="OLA37668.1"/>
    </source>
</evidence>
<dbReference type="Proteomes" id="UP000186777">
    <property type="component" value="Unassembled WGS sequence"/>
</dbReference>
<accession>A0A1Q6R5M0</accession>
<keyword evidence="1" id="KW-0808">Transferase</keyword>
<dbReference type="AlphaFoldDB" id="A0A1Q6R5M0"/>
<dbReference type="InterPro" id="IPR052896">
    <property type="entry name" value="GGT-like_enzyme"/>
</dbReference>
<dbReference type="InterPro" id="IPR043137">
    <property type="entry name" value="GGT_ssub_C"/>
</dbReference>
<dbReference type="Gene3D" id="3.60.20.40">
    <property type="match status" value="1"/>
</dbReference>
<dbReference type="EMBL" id="MNTG01000028">
    <property type="protein sequence ID" value="OLA37668.1"/>
    <property type="molecule type" value="Genomic_DNA"/>
</dbReference>
<comment type="caution">
    <text evidence="1">The sequence shown here is derived from an EMBL/GenBank/DDBJ whole genome shotgun (WGS) entry which is preliminary data.</text>
</comment>
<protein>
    <submittedName>
        <fullName evidence="1">Gamma-glutamyltransferase</fullName>
    </submittedName>
</protein>